<organism evidence="1 2">
    <name type="scientific">Mizuhopecten yessoensis</name>
    <name type="common">Japanese scallop</name>
    <name type="synonym">Patinopecten yessoensis</name>
    <dbReference type="NCBI Taxonomy" id="6573"/>
    <lineage>
        <taxon>Eukaryota</taxon>
        <taxon>Metazoa</taxon>
        <taxon>Spiralia</taxon>
        <taxon>Lophotrochozoa</taxon>
        <taxon>Mollusca</taxon>
        <taxon>Bivalvia</taxon>
        <taxon>Autobranchia</taxon>
        <taxon>Pteriomorphia</taxon>
        <taxon>Pectinida</taxon>
        <taxon>Pectinoidea</taxon>
        <taxon>Pectinidae</taxon>
        <taxon>Mizuhopecten</taxon>
    </lineage>
</organism>
<comment type="caution">
    <text evidence="1">The sequence shown here is derived from an EMBL/GenBank/DDBJ whole genome shotgun (WGS) entry which is preliminary data.</text>
</comment>
<gene>
    <name evidence="1" type="ORF">KP79_PYT26171</name>
</gene>
<evidence type="ECO:0000313" key="1">
    <source>
        <dbReference type="EMBL" id="OWF47513.1"/>
    </source>
</evidence>
<accession>A0A210QFH3</accession>
<dbReference type="Proteomes" id="UP000242188">
    <property type="component" value="Unassembled WGS sequence"/>
</dbReference>
<dbReference type="EMBL" id="NEDP02003873">
    <property type="protein sequence ID" value="OWF47513.1"/>
    <property type="molecule type" value="Genomic_DNA"/>
</dbReference>
<keyword evidence="2" id="KW-1185">Reference proteome</keyword>
<sequence length="93" mass="10784">MLSVQFSDSSDYLAEHQSRSLDKRLLIFGREPKTKLPSMRNYELLKTSVTDVSVRERDSDKKFAMKSYADERNCNNSMVIYVGDTVLVRNDDK</sequence>
<dbReference type="AlphaFoldDB" id="A0A210QFH3"/>
<reference evidence="1 2" key="1">
    <citation type="journal article" date="2017" name="Nat. Ecol. Evol.">
        <title>Scallop genome provides insights into evolution of bilaterian karyotype and development.</title>
        <authorList>
            <person name="Wang S."/>
            <person name="Zhang J."/>
            <person name="Jiao W."/>
            <person name="Li J."/>
            <person name="Xun X."/>
            <person name="Sun Y."/>
            <person name="Guo X."/>
            <person name="Huan P."/>
            <person name="Dong B."/>
            <person name="Zhang L."/>
            <person name="Hu X."/>
            <person name="Sun X."/>
            <person name="Wang J."/>
            <person name="Zhao C."/>
            <person name="Wang Y."/>
            <person name="Wang D."/>
            <person name="Huang X."/>
            <person name="Wang R."/>
            <person name="Lv J."/>
            <person name="Li Y."/>
            <person name="Zhang Z."/>
            <person name="Liu B."/>
            <person name="Lu W."/>
            <person name="Hui Y."/>
            <person name="Liang J."/>
            <person name="Zhou Z."/>
            <person name="Hou R."/>
            <person name="Li X."/>
            <person name="Liu Y."/>
            <person name="Li H."/>
            <person name="Ning X."/>
            <person name="Lin Y."/>
            <person name="Zhao L."/>
            <person name="Xing Q."/>
            <person name="Dou J."/>
            <person name="Li Y."/>
            <person name="Mao J."/>
            <person name="Guo H."/>
            <person name="Dou H."/>
            <person name="Li T."/>
            <person name="Mu C."/>
            <person name="Jiang W."/>
            <person name="Fu Q."/>
            <person name="Fu X."/>
            <person name="Miao Y."/>
            <person name="Liu J."/>
            <person name="Yu Q."/>
            <person name="Li R."/>
            <person name="Liao H."/>
            <person name="Li X."/>
            <person name="Kong Y."/>
            <person name="Jiang Z."/>
            <person name="Chourrout D."/>
            <person name="Li R."/>
            <person name="Bao Z."/>
        </authorList>
    </citation>
    <scope>NUCLEOTIDE SEQUENCE [LARGE SCALE GENOMIC DNA]</scope>
    <source>
        <strain evidence="1 2">PY_sf001</strain>
    </source>
</reference>
<name>A0A210QFH3_MIZYE</name>
<evidence type="ECO:0000313" key="2">
    <source>
        <dbReference type="Proteomes" id="UP000242188"/>
    </source>
</evidence>
<proteinExistence type="predicted"/>
<protein>
    <submittedName>
        <fullName evidence="1">Uncharacterized protein</fullName>
    </submittedName>
</protein>